<dbReference type="PANTHER" id="PTHR47718:SF13">
    <property type="entry name" value="OS09G0290500 PROTEIN"/>
    <property type="match status" value="1"/>
</dbReference>
<dbReference type="InterPro" id="IPR018289">
    <property type="entry name" value="MULE_transposase_dom"/>
</dbReference>
<gene>
    <name evidence="2" type="ORF">RND81_09G055700</name>
</gene>
<keyword evidence="3" id="KW-1185">Reference proteome</keyword>
<dbReference type="Proteomes" id="UP001443914">
    <property type="component" value="Unassembled WGS sequence"/>
</dbReference>
<evidence type="ECO:0000313" key="3">
    <source>
        <dbReference type="Proteomes" id="UP001443914"/>
    </source>
</evidence>
<accession>A0AAW1II75</accession>
<protein>
    <recommendedName>
        <fullName evidence="1">MULE transposase domain-containing protein</fullName>
    </recommendedName>
</protein>
<dbReference type="Pfam" id="PF10551">
    <property type="entry name" value="MULE"/>
    <property type="match status" value="1"/>
</dbReference>
<evidence type="ECO:0000313" key="2">
    <source>
        <dbReference type="EMBL" id="KAK9689378.1"/>
    </source>
</evidence>
<dbReference type="PANTHER" id="PTHR47718">
    <property type="entry name" value="OS01G0519700 PROTEIN"/>
    <property type="match status" value="1"/>
</dbReference>
<dbReference type="EMBL" id="JBDFQZ010000009">
    <property type="protein sequence ID" value="KAK9689378.1"/>
    <property type="molecule type" value="Genomic_DNA"/>
</dbReference>
<evidence type="ECO:0000259" key="1">
    <source>
        <dbReference type="Pfam" id="PF10551"/>
    </source>
</evidence>
<sequence length="433" mass="50385">MSTIPDLNEIFHEEIGENQVDDGDNIIQTAANLLTSDNEPPTPTEQPSVGMEFDSGDEYAAFCYTYAYKSGFELQIRSNKILKHFADEGISRGGSGTKEPKYFMMRQLRFQCNSANKIVKNAPQRRCKFFVDARVNDSGKFRIGTCDLSHTHDLIPEGSRHSINYRHIGEYFKTRMMLNERAGIPITRNYNALAVEAGGFANLPFTPRDMRNVINKERRLSRLRGDTQQVIDHFKRLKALDERFYFAYEVDEDEKILSLFWANARCCAMYEAFGDPSSFDTTFGTNRSLLSFCPFVGVNHHGSTIVYAATLISYEDMESFEFVFRNWINCMGRAPSIIVTDECKGIEGAINSKFPDAKHRLCLWHVLQNFDKNLKDEPQFPQIDRDFRMLVHECYTEEELVETWRDFLDKYNLHQNTWLIEKWAKRRRWVPLY</sequence>
<name>A0AAW1II75_SAPOF</name>
<comment type="caution">
    <text evidence="2">The sequence shown here is derived from an EMBL/GenBank/DDBJ whole genome shotgun (WGS) entry which is preliminary data.</text>
</comment>
<feature type="domain" description="MULE transposase" evidence="1">
    <location>
        <begin position="278"/>
        <end position="369"/>
    </location>
</feature>
<organism evidence="2 3">
    <name type="scientific">Saponaria officinalis</name>
    <name type="common">Common soapwort</name>
    <name type="synonym">Lychnis saponaria</name>
    <dbReference type="NCBI Taxonomy" id="3572"/>
    <lineage>
        <taxon>Eukaryota</taxon>
        <taxon>Viridiplantae</taxon>
        <taxon>Streptophyta</taxon>
        <taxon>Embryophyta</taxon>
        <taxon>Tracheophyta</taxon>
        <taxon>Spermatophyta</taxon>
        <taxon>Magnoliopsida</taxon>
        <taxon>eudicotyledons</taxon>
        <taxon>Gunneridae</taxon>
        <taxon>Pentapetalae</taxon>
        <taxon>Caryophyllales</taxon>
        <taxon>Caryophyllaceae</taxon>
        <taxon>Caryophylleae</taxon>
        <taxon>Saponaria</taxon>
    </lineage>
</organism>
<reference evidence="2" key="1">
    <citation type="submission" date="2024-03" db="EMBL/GenBank/DDBJ databases">
        <title>WGS assembly of Saponaria officinalis var. Norfolk2.</title>
        <authorList>
            <person name="Jenkins J."/>
            <person name="Shu S."/>
            <person name="Grimwood J."/>
            <person name="Barry K."/>
            <person name="Goodstein D."/>
            <person name="Schmutz J."/>
            <person name="Leebens-Mack J."/>
            <person name="Osbourn A."/>
        </authorList>
    </citation>
    <scope>NUCLEOTIDE SEQUENCE [LARGE SCALE GENOMIC DNA]</scope>
    <source>
        <strain evidence="2">JIC</strain>
    </source>
</reference>
<dbReference type="AlphaFoldDB" id="A0AAW1II75"/>
<proteinExistence type="predicted"/>